<dbReference type="GO" id="GO:0008270">
    <property type="term" value="F:zinc ion binding"/>
    <property type="evidence" value="ECO:0007669"/>
    <property type="project" value="UniProtKB-KW"/>
</dbReference>
<keyword evidence="2" id="KW-0863">Zinc-finger</keyword>
<dbReference type="OrthoDB" id="10069248at2759"/>
<dbReference type="Pfam" id="PF05253">
    <property type="entry name" value="zf-U11-48K"/>
    <property type="match status" value="2"/>
</dbReference>
<keyword evidence="1" id="KW-0479">Metal-binding</keyword>
<accession>A0A6J2V2X2</accession>
<keyword evidence="6" id="KW-1185">Reference proteome</keyword>
<evidence type="ECO:0000256" key="2">
    <source>
        <dbReference type="ARBA" id="ARBA00022771"/>
    </source>
</evidence>
<dbReference type="InParanoid" id="A0A6J2V2X2"/>
<dbReference type="PANTHER" id="PTHR21402">
    <property type="entry name" value="GAMETOCYTE SPECIFIC FACTOR 1-RELATED"/>
    <property type="match status" value="1"/>
</dbReference>
<dbReference type="Proteomes" id="UP000504632">
    <property type="component" value="Chromosome 3"/>
</dbReference>
<dbReference type="GeneID" id="115808379"/>
<dbReference type="PANTHER" id="PTHR21402:SF5">
    <property type="entry name" value="GAMETOCYTE SPECIFIC FACTOR 1"/>
    <property type="match status" value="1"/>
</dbReference>
<gene>
    <name evidence="7" type="primary">gtsf1</name>
</gene>
<evidence type="ECO:0000256" key="4">
    <source>
        <dbReference type="SAM" id="MobiDB-lite"/>
    </source>
</evidence>
<organism evidence="6 7">
    <name type="scientific">Chanos chanos</name>
    <name type="common">Milkfish</name>
    <name type="synonym">Mugil chanos</name>
    <dbReference type="NCBI Taxonomy" id="29144"/>
    <lineage>
        <taxon>Eukaryota</taxon>
        <taxon>Metazoa</taxon>
        <taxon>Chordata</taxon>
        <taxon>Craniata</taxon>
        <taxon>Vertebrata</taxon>
        <taxon>Euteleostomi</taxon>
        <taxon>Actinopterygii</taxon>
        <taxon>Neopterygii</taxon>
        <taxon>Teleostei</taxon>
        <taxon>Ostariophysi</taxon>
        <taxon>Gonorynchiformes</taxon>
        <taxon>Chanidae</taxon>
        <taxon>Chanos</taxon>
    </lineage>
</organism>
<evidence type="ECO:0000313" key="7">
    <source>
        <dbReference type="RefSeq" id="XP_030625591.1"/>
    </source>
</evidence>
<evidence type="ECO:0000259" key="5">
    <source>
        <dbReference type="PROSITE" id="PS51800"/>
    </source>
</evidence>
<keyword evidence="3" id="KW-0862">Zinc</keyword>
<evidence type="ECO:0000256" key="1">
    <source>
        <dbReference type="ARBA" id="ARBA00022723"/>
    </source>
</evidence>
<dbReference type="SUPFAM" id="SSF57667">
    <property type="entry name" value="beta-beta-alpha zinc fingers"/>
    <property type="match status" value="2"/>
</dbReference>
<dbReference type="RefSeq" id="XP_030625591.1">
    <property type="nucleotide sequence ID" value="XM_030769731.1"/>
</dbReference>
<reference evidence="7" key="1">
    <citation type="submission" date="2025-08" db="UniProtKB">
        <authorList>
            <consortium name="RefSeq"/>
        </authorList>
    </citation>
    <scope>IDENTIFICATION</scope>
</reference>
<feature type="region of interest" description="Disordered" evidence="4">
    <location>
        <begin position="154"/>
        <end position="182"/>
    </location>
</feature>
<feature type="domain" description="CHHC U11-48K-type" evidence="5">
    <location>
        <begin position="41"/>
        <end position="68"/>
    </location>
</feature>
<proteinExistence type="predicted"/>
<evidence type="ECO:0000313" key="6">
    <source>
        <dbReference type="Proteomes" id="UP000504632"/>
    </source>
</evidence>
<dbReference type="CTD" id="121355"/>
<name>A0A6J2V2X2_CHACN</name>
<dbReference type="InterPro" id="IPR022776">
    <property type="entry name" value="TRM13/UPF0224_CHHC_Znf_dom"/>
</dbReference>
<sequence>MSTIRFGTSCGPSTVNGARETFRGHDDETVEEIDDCDPNKILQCPYDKNHHIRAKRFPFHLIKCAKNHPKLASEMKTCPFNAKHLMPQHELAHHIANCVDRRPDNPKNVDTNSEMLRKFHVPVNTATNPISEEDWDQEADDSAITFVWGVSTNKLDQDRPGPTTTNHLKPGVRAPKTLPWKL</sequence>
<dbReference type="AlphaFoldDB" id="A0A6J2V2X2"/>
<dbReference type="InterPro" id="IPR051591">
    <property type="entry name" value="UPF0224_FAM112_RNA_Proc"/>
</dbReference>
<evidence type="ECO:0000256" key="3">
    <source>
        <dbReference type="ARBA" id="ARBA00022833"/>
    </source>
</evidence>
<dbReference type="InterPro" id="IPR036236">
    <property type="entry name" value="Znf_C2H2_sf"/>
</dbReference>
<dbReference type="PROSITE" id="PS51800">
    <property type="entry name" value="ZF_CHHC_U11_48K"/>
    <property type="match status" value="2"/>
</dbReference>
<feature type="domain" description="CHHC U11-48K-type" evidence="5">
    <location>
        <begin position="75"/>
        <end position="102"/>
    </location>
</feature>
<protein>
    <submittedName>
        <fullName evidence="7">Gametocyte-specific factor 1</fullName>
    </submittedName>
</protein>